<dbReference type="Proteomes" id="UP001465426">
    <property type="component" value="Unassembled WGS sequence"/>
</dbReference>
<evidence type="ECO:0000313" key="2">
    <source>
        <dbReference type="Proteomes" id="UP001465426"/>
    </source>
</evidence>
<protein>
    <recommendedName>
        <fullName evidence="3">ABC transporter permease</fullName>
    </recommendedName>
</protein>
<organism evidence="1 2">
    <name type="scientific">Niallia hominis</name>
    <dbReference type="NCBI Taxonomy" id="3133173"/>
    <lineage>
        <taxon>Bacteria</taxon>
        <taxon>Bacillati</taxon>
        <taxon>Bacillota</taxon>
        <taxon>Bacilli</taxon>
        <taxon>Bacillales</taxon>
        <taxon>Bacillaceae</taxon>
        <taxon>Niallia</taxon>
    </lineage>
</organism>
<dbReference type="RefSeq" id="WP_154708676.1">
    <property type="nucleotide sequence ID" value="NZ_JBBMFN010000058.1"/>
</dbReference>
<comment type="caution">
    <text evidence="1">The sequence shown here is derived from an EMBL/GenBank/DDBJ whole genome shotgun (WGS) entry which is preliminary data.</text>
</comment>
<evidence type="ECO:0000313" key="1">
    <source>
        <dbReference type="EMBL" id="MEQ2467635.1"/>
    </source>
</evidence>
<name>A0ABV1F2P6_9BACI</name>
<evidence type="ECO:0008006" key="3">
    <source>
        <dbReference type="Google" id="ProtNLM"/>
    </source>
</evidence>
<sequence>MKIIDKWKDFLFGFISIILLWYAVSLIINKPILPAPIEVLSNIYSLASQDIYIHLGYSLV</sequence>
<proteinExistence type="predicted"/>
<dbReference type="EMBL" id="JBBMFN010000058">
    <property type="protein sequence ID" value="MEQ2467635.1"/>
    <property type="molecule type" value="Genomic_DNA"/>
</dbReference>
<reference evidence="1 2" key="1">
    <citation type="submission" date="2024-03" db="EMBL/GenBank/DDBJ databases">
        <title>Human intestinal bacterial collection.</title>
        <authorList>
            <person name="Pauvert C."/>
            <person name="Hitch T.C.A."/>
            <person name="Clavel T."/>
        </authorList>
    </citation>
    <scope>NUCLEOTIDE SEQUENCE [LARGE SCALE GENOMIC DNA]</scope>
    <source>
        <strain evidence="1 2">CLA-SR-H024</strain>
    </source>
</reference>
<accession>A0ABV1F2P6</accession>
<keyword evidence="2" id="KW-1185">Reference proteome</keyword>
<gene>
    <name evidence="1" type="ORF">WMO63_18420</name>
</gene>